<dbReference type="AlphaFoldDB" id="A0A0B0EQJ9"/>
<organism evidence="2 3">
    <name type="scientific">Candidatus Scalindua brodae</name>
    <dbReference type="NCBI Taxonomy" id="237368"/>
    <lineage>
        <taxon>Bacteria</taxon>
        <taxon>Pseudomonadati</taxon>
        <taxon>Planctomycetota</taxon>
        <taxon>Candidatus Brocadiia</taxon>
        <taxon>Candidatus Brocadiales</taxon>
        <taxon>Candidatus Scalinduaceae</taxon>
        <taxon>Candidatus Scalindua</taxon>
    </lineage>
</organism>
<dbReference type="Proteomes" id="UP000030652">
    <property type="component" value="Unassembled WGS sequence"/>
</dbReference>
<dbReference type="SUPFAM" id="SSF81301">
    <property type="entry name" value="Nucleotidyltransferase"/>
    <property type="match status" value="1"/>
</dbReference>
<dbReference type="GO" id="GO:0016779">
    <property type="term" value="F:nucleotidyltransferase activity"/>
    <property type="evidence" value="ECO:0007669"/>
    <property type="project" value="InterPro"/>
</dbReference>
<dbReference type="Gene3D" id="3.30.460.10">
    <property type="entry name" value="Beta Polymerase, domain 2"/>
    <property type="match status" value="1"/>
</dbReference>
<gene>
    <name evidence="2" type="ORF">SCABRO_00071</name>
</gene>
<dbReference type="Pfam" id="PF01909">
    <property type="entry name" value="NTP_transf_2"/>
    <property type="match status" value="1"/>
</dbReference>
<feature type="domain" description="Polymerase nucleotidyl transferase" evidence="1">
    <location>
        <begin position="8"/>
        <end position="75"/>
    </location>
</feature>
<dbReference type="eggNOG" id="COG1708">
    <property type="taxonomic scope" value="Bacteria"/>
</dbReference>
<protein>
    <submittedName>
        <fullName evidence="2">Nucleotidyltransferase domain protein</fullName>
    </submittedName>
</protein>
<comment type="caution">
    <text evidence="2">The sequence shown here is derived from an EMBL/GenBank/DDBJ whole genome shotgun (WGS) entry which is preliminary data.</text>
</comment>
<dbReference type="InterPro" id="IPR043519">
    <property type="entry name" value="NT_sf"/>
</dbReference>
<accession>A0A0B0EQJ9</accession>
<evidence type="ECO:0000313" key="3">
    <source>
        <dbReference type="Proteomes" id="UP000030652"/>
    </source>
</evidence>
<evidence type="ECO:0000313" key="2">
    <source>
        <dbReference type="EMBL" id="KHE94151.1"/>
    </source>
</evidence>
<dbReference type="InterPro" id="IPR002934">
    <property type="entry name" value="Polymerase_NTP_transf_dom"/>
</dbReference>
<name>A0A0B0EQJ9_9BACT</name>
<keyword evidence="2" id="KW-0808">Transferase</keyword>
<evidence type="ECO:0000259" key="1">
    <source>
        <dbReference type="Pfam" id="PF01909"/>
    </source>
</evidence>
<dbReference type="EMBL" id="JRYO01000008">
    <property type="protein sequence ID" value="KHE94151.1"/>
    <property type="molecule type" value="Genomic_DNA"/>
</dbReference>
<reference evidence="2 3" key="1">
    <citation type="submission" date="2014-10" db="EMBL/GenBank/DDBJ databases">
        <title>Draft genome of anammox bacterium scalindua brodae, obtained using differential coverage binning of sequence data from two enrichment reactors.</title>
        <authorList>
            <person name="Speth D.R."/>
            <person name="Russ L."/>
            <person name="Kartal B."/>
            <person name="Op den Camp H.J."/>
            <person name="Dutilh B.E."/>
            <person name="Jetten M.S."/>
        </authorList>
    </citation>
    <scope>NUCLEOTIDE SEQUENCE [LARGE SCALE GENOMIC DNA]</scope>
    <source>
        <strain evidence="2">RU1</strain>
    </source>
</reference>
<sequence>MRISENEIKAIKESVNSLDKGAEIYLFGSRNIDHAKGGDIDLLIISEKLSYDDTITIRKNLYEKLEEQKIHIIIAQDTTDPFVKIAYREGALL</sequence>
<dbReference type="CDD" id="cd05403">
    <property type="entry name" value="NT_KNTase_like"/>
    <property type="match status" value="1"/>
</dbReference>
<proteinExistence type="predicted"/>